<sequence length="115" mass="13625">MFILKYICVFCAAITLVHCILDDKVKDNTKNVSMTTNLNNYAYKKMNRRAVLIIDSDNALRNRDSKRKNVESLRYEEYDEDGKKLNEFMMYNLEDVSRFFKAYLGTEICHVKCEE</sequence>
<protein>
    <recommendedName>
        <fullName evidence="4">Fam-c protein</fullName>
    </recommendedName>
</protein>
<keyword evidence="1" id="KW-0732">Signal</keyword>
<evidence type="ECO:0008006" key="4">
    <source>
        <dbReference type="Google" id="ProtNLM"/>
    </source>
</evidence>
<dbReference type="Proteomes" id="UP000791440">
    <property type="component" value="Unassembled WGS sequence"/>
</dbReference>
<dbReference type="OrthoDB" id="7492539at2759"/>
<feature type="signal peptide" evidence="1">
    <location>
        <begin position="1"/>
        <end position="19"/>
    </location>
</feature>
<dbReference type="AlphaFoldDB" id="A0A921Z1I5"/>
<comment type="caution">
    <text evidence="2">The sequence shown here is derived from an EMBL/GenBank/DDBJ whole genome shotgun (WGS) entry which is preliminary data.</text>
</comment>
<accession>A0A921Z1I5</accession>
<reference evidence="2" key="1">
    <citation type="journal article" date="2016" name="Insect Biochem. Mol. Biol.">
        <title>Multifaceted biological insights from a draft genome sequence of the tobacco hornworm moth, Manduca sexta.</title>
        <authorList>
            <person name="Kanost M.R."/>
            <person name="Arrese E.L."/>
            <person name="Cao X."/>
            <person name="Chen Y.R."/>
            <person name="Chellapilla S."/>
            <person name="Goldsmith M.R."/>
            <person name="Grosse-Wilde E."/>
            <person name="Heckel D.G."/>
            <person name="Herndon N."/>
            <person name="Jiang H."/>
            <person name="Papanicolaou A."/>
            <person name="Qu J."/>
            <person name="Soulages J.L."/>
            <person name="Vogel H."/>
            <person name="Walters J."/>
            <person name="Waterhouse R.M."/>
            <person name="Ahn S.J."/>
            <person name="Almeida F.C."/>
            <person name="An C."/>
            <person name="Aqrawi P."/>
            <person name="Bretschneider A."/>
            <person name="Bryant W.B."/>
            <person name="Bucks S."/>
            <person name="Chao H."/>
            <person name="Chevignon G."/>
            <person name="Christen J.M."/>
            <person name="Clarke D.F."/>
            <person name="Dittmer N.T."/>
            <person name="Ferguson L.C.F."/>
            <person name="Garavelou S."/>
            <person name="Gordon K.H.J."/>
            <person name="Gunaratna R.T."/>
            <person name="Han Y."/>
            <person name="Hauser F."/>
            <person name="He Y."/>
            <person name="Heidel-Fischer H."/>
            <person name="Hirsh A."/>
            <person name="Hu Y."/>
            <person name="Jiang H."/>
            <person name="Kalra D."/>
            <person name="Klinner C."/>
            <person name="Konig C."/>
            <person name="Kovar C."/>
            <person name="Kroll A.R."/>
            <person name="Kuwar S.S."/>
            <person name="Lee S.L."/>
            <person name="Lehman R."/>
            <person name="Li K."/>
            <person name="Li Z."/>
            <person name="Liang H."/>
            <person name="Lovelace S."/>
            <person name="Lu Z."/>
            <person name="Mansfield J.H."/>
            <person name="McCulloch K.J."/>
            <person name="Mathew T."/>
            <person name="Morton B."/>
            <person name="Muzny D.M."/>
            <person name="Neunemann D."/>
            <person name="Ongeri F."/>
            <person name="Pauchet Y."/>
            <person name="Pu L.L."/>
            <person name="Pyrousis I."/>
            <person name="Rao X.J."/>
            <person name="Redding A."/>
            <person name="Roesel C."/>
            <person name="Sanchez-Gracia A."/>
            <person name="Schaack S."/>
            <person name="Shukla A."/>
            <person name="Tetreau G."/>
            <person name="Wang Y."/>
            <person name="Xiong G.H."/>
            <person name="Traut W."/>
            <person name="Walsh T.K."/>
            <person name="Worley K.C."/>
            <person name="Wu D."/>
            <person name="Wu W."/>
            <person name="Wu Y.Q."/>
            <person name="Zhang X."/>
            <person name="Zou Z."/>
            <person name="Zucker H."/>
            <person name="Briscoe A.D."/>
            <person name="Burmester T."/>
            <person name="Clem R.J."/>
            <person name="Feyereisen R."/>
            <person name="Grimmelikhuijzen C.J.P."/>
            <person name="Hamodrakas S.J."/>
            <person name="Hansson B.S."/>
            <person name="Huguet E."/>
            <person name="Jermiin L.S."/>
            <person name="Lan Q."/>
            <person name="Lehman H.K."/>
            <person name="Lorenzen M."/>
            <person name="Merzendorfer H."/>
            <person name="Michalopoulos I."/>
            <person name="Morton D.B."/>
            <person name="Muthukrishnan S."/>
            <person name="Oakeshott J.G."/>
            <person name="Palmer W."/>
            <person name="Park Y."/>
            <person name="Passarelli A.L."/>
            <person name="Rozas J."/>
            <person name="Schwartz L.M."/>
            <person name="Smith W."/>
            <person name="Southgate A."/>
            <person name="Vilcinskas A."/>
            <person name="Vogt R."/>
            <person name="Wang P."/>
            <person name="Werren J."/>
            <person name="Yu X.Q."/>
            <person name="Zhou J.J."/>
            <person name="Brown S.J."/>
            <person name="Scherer S.E."/>
            <person name="Richards S."/>
            <person name="Blissard G.W."/>
        </authorList>
    </citation>
    <scope>NUCLEOTIDE SEQUENCE</scope>
</reference>
<evidence type="ECO:0000256" key="1">
    <source>
        <dbReference type="SAM" id="SignalP"/>
    </source>
</evidence>
<dbReference type="EMBL" id="JH668359">
    <property type="protein sequence ID" value="KAG6448614.1"/>
    <property type="molecule type" value="Genomic_DNA"/>
</dbReference>
<reference evidence="2" key="2">
    <citation type="submission" date="2020-12" db="EMBL/GenBank/DDBJ databases">
        <authorList>
            <person name="Kanost M."/>
        </authorList>
    </citation>
    <scope>NUCLEOTIDE SEQUENCE</scope>
</reference>
<feature type="chain" id="PRO_5037665765" description="Fam-c protein" evidence="1">
    <location>
        <begin position="20"/>
        <end position="115"/>
    </location>
</feature>
<organism evidence="2 3">
    <name type="scientific">Manduca sexta</name>
    <name type="common">Tobacco hawkmoth</name>
    <name type="synonym">Tobacco hornworm</name>
    <dbReference type="NCBI Taxonomy" id="7130"/>
    <lineage>
        <taxon>Eukaryota</taxon>
        <taxon>Metazoa</taxon>
        <taxon>Ecdysozoa</taxon>
        <taxon>Arthropoda</taxon>
        <taxon>Hexapoda</taxon>
        <taxon>Insecta</taxon>
        <taxon>Pterygota</taxon>
        <taxon>Neoptera</taxon>
        <taxon>Endopterygota</taxon>
        <taxon>Lepidoptera</taxon>
        <taxon>Glossata</taxon>
        <taxon>Ditrysia</taxon>
        <taxon>Bombycoidea</taxon>
        <taxon>Sphingidae</taxon>
        <taxon>Sphinginae</taxon>
        <taxon>Sphingini</taxon>
        <taxon>Manduca</taxon>
    </lineage>
</organism>
<proteinExistence type="predicted"/>
<evidence type="ECO:0000313" key="3">
    <source>
        <dbReference type="Proteomes" id="UP000791440"/>
    </source>
</evidence>
<name>A0A921Z1I5_MANSE</name>
<keyword evidence="3" id="KW-1185">Reference proteome</keyword>
<gene>
    <name evidence="2" type="ORF">O3G_MSEX005587</name>
</gene>
<evidence type="ECO:0000313" key="2">
    <source>
        <dbReference type="EMBL" id="KAG6448614.1"/>
    </source>
</evidence>